<reference evidence="2" key="1">
    <citation type="journal article" date="2015" name="Nature">
        <title>Complex archaea that bridge the gap between prokaryotes and eukaryotes.</title>
        <authorList>
            <person name="Spang A."/>
            <person name="Saw J.H."/>
            <person name="Jorgensen S.L."/>
            <person name="Zaremba-Niedzwiedzka K."/>
            <person name="Martijn J."/>
            <person name="Lind A.E."/>
            <person name="van Eijk R."/>
            <person name="Schleper C."/>
            <person name="Guy L."/>
            <person name="Ettema T.J."/>
        </authorList>
    </citation>
    <scope>NUCLEOTIDE SEQUENCE</scope>
</reference>
<keyword evidence="1" id="KW-0472">Membrane</keyword>
<sequence length="160" mass="17484">MAVTRFIVFEPPESDGAKDAVFVRDAFSFWALLFTFLWLFRYRLWLAGIAALALSFAITLLGEQGFDLTAAVLQFLLGLLIALEGPSLRAARYRRKGWREVAAFQAADLAEAELTYYGGGRRPVDAPAAQPALAAAPWASARHKPAPARTGGFFGMMGTR</sequence>
<keyword evidence="1" id="KW-0812">Transmembrane</keyword>
<evidence type="ECO:0008006" key="3">
    <source>
        <dbReference type="Google" id="ProtNLM"/>
    </source>
</evidence>
<dbReference type="Pfam" id="PF10947">
    <property type="entry name" value="DUF2628"/>
    <property type="match status" value="1"/>
</dbReference>
<proteinExistence type="predicted"/>
<gene>
    <name evidence="2" type="ORF">LCGC14_0398580</name>
</gene>
<protein>
    <recommendedName>
        <fullName evidence="3">DUF2628 domain-containing protein</fullName>
    </recommendedName>
</protein>
<feature type="transmembrane region" description="Helical" evidence="1">
    <location>
        <begin position="44"/>
        <end position="62"/>
    </location>
</feature>
<accession>A0A0F9W6I3</accession>
<feature type="transmembrane region" description="Helical" evidence="1">
    <location>
        <begin position="20"/>
        <end position="39"/>
    </location>
</feature>
<feature type="transmembrane region" description="Helical" evidence="1">
    <location>
        <begin position="68"/>
        <end position="86"/>
    </location>
</feature>
<dbReference type="EMBL" id="LAZR01000340">
    <property type="protein sequence ID" value="KKN73658.1"/>
    <property type="molecule type" value="Genomic_DNA"/>
</dbReference>
<name>A0A0F9W6I3_9ZZZZ</name>
<evidence type="ECO:0000313" key="2">
    <source>
        <dbReference type="EMBL" id="KKN73658.1"/>
    </source>
</evidence>
<evidence type="ECO:0000256" key="1">
    <source>
        <dbReference type="SAM" id="Phobius"/>
    </source>
</evidence>
<dbReference type="AlphaFoldDB" id="A0A0F9W6I3"/>
<organism evidence="2">
    <name type="scientific">marine sediment metagenome</name>
    <dbReference type="NCBI Taxonomy" id="412755"/>
    <lineage>
        <taxon>unclassified sequences</taxon>
        <taxon>metagenomes</taxon>
        <taxon>ecological metagenomes</taxon>
    </lineage>
</organism>
<dbReference type="InterPro" id="IPR024399">
    <property type="entry name" value="DUF2628"/>
</dbReference>
<keyword evidence="1" id="KW-1133">Transmembrane helix</keyword>
<comment type="caution">
    <text evidence="2">The sequence shown here is derived from an EMBL/GenBank/DDBJ whole genome shotgun (WGS) entry which is preliminary data.</text>
</comment>